<dbReference type="EMBL" id="KL596653">
    <property type="protein sequence ID" value="KER30920.1"/>
    <property type="molecule type" value="Genomic_DNA"/>
</dbReference>
<dbReference type="GeneID" id="20316921"/>
<dbReference type="RefSeq" id="XP_009165312.1">
    <property type="nucleotide sequence ID" value="XM_009167048.1"/>
</dbReference>
<sequence>MAKNSKGSCVGFGREQIHDSNVMVSRSRRRPRKVGVSGIFTPSNGLVGNRVFMAKNSKGSCVGFGREQIHDSNVMVSRSCRRPRKVGRPTYIPLGSPGGQFYVKADALIVL</sequence>
<name>A0A075A5M0_OPIVI</name>
<evidence type="ECO:0000313" key="2">
    <source>
        <dbReference type="Proteomes" id="UP000054324"/>
    </source>
</evidence>
<gene>
    <name evidence="1" type="ORF">T265_02733</name>
</gene>
<reference evidence="1 2" key="1">
    <citation type="submission" date="2013-11" db="EMBL/GenBank/DDBJ databases">
        <title>Opisthorchis viverrini - life in the bile duct.</title>
        <authorList>
            <person name="Young N.D."/>
            <person name="Nagarajan N."/>
            <person name="Lin S.J."/>
            <person name="Korhonen P.K."/>
            <person name="Jex A.R."/>
            <person name="Hall R.S."/>
            <person name="Safavi-Hemami H."/>
            <person name="Kaewkong W."/>
            <person name="Bertrand D."/>
            <person name="Gao S."/>
            <person name="Seet Q."/>
            <person name="Wongkham S."/>
            <person name="Teh B.T."/>
            <person name="Wongkham C."/>
            <person name="Intapan P.M."/>
            <person name="Maleewong W."/>
            <person name="Yang X."/>
            <person name="Hu M."/>
            <person name="Wang Z."/>
            <person name="Hofmann A."/>
            <person name="Sternberg P.W."/>
            <person name="Tan P."/>
            <person name="Wang J."/>
            <person name="Gasser R.B."/>
        </authorList>
    </citation>
    <scope>NUCLEOTIDE SEQUENCE [LARGE SCALE GENOMIC DNA]</scope>
</reference>
<organism evidence="1 2">
    <name type="scientific">Opisthorchis viverrini</name>
    <name type="common">Southeast Asian liver fluke</name>
    <dbReference type="NCBI Taxonomy" id="6198"/>
    <lineage>
        <taxon>Eukaryota</taxon>
        <taxon>Metazoa</taxon>
        <taxon>Spiralia</taxon>
        <taxon>Lophotrochozoa</taxon>
        <taxon>Platyhelminthes</taxon>
        <taxon>Trematoda</taxon>
        <taxon>Digenea</taxon>
        <taxon>Opisthorchiida</taxon>
        <taxon>Opisthorchiata</taxon>
        <taxon>Opisthorchiidae</taxon>
        <taxon>Opisthorchis</taxon>
    </lineage>
</organism>
<proteinExistence type="predicted"/>
<dbReference type="AlphaFoldDB" id="A0A075A5M0"/>
<keyword evidence="2" id="KW-1185">Reference proteome</keyword>
<evidence type="ECO:0000313" key="1">
    <source>
        <dbReference type="EMBL" id="KER30920.1"/>
    </source>
</evidence>
<protein>
    <submittedName>
        <fullName evidence="1">Uncharacterized protein</fullName>
    </submittedName>
</protein>
<accession>A0A075A5M0</accession>
<dbReference type="Proteomes" id="UP000054324">
    <property type="component" value="Unassembled WGS sequence"/>
</dbReference>
<dbReference type="KEGG" id="ovi:T265_02733"/>
<dbReference type="CTD" id="20316921"/>